<protein>
    <submittedName>
        <fullName evidence="2">Enoyl-CoA hydratase</fullName>
    </submittedName>
</protein>
<accession>A0A511VD01</accession>
<dbReference type="EMBL" id="BJXX01000223">
    <property type="protein sequence ID" value="GEN36744.1"/>
    <property type="molecule type" value="Genomic_DNA"/>
</dbReference>
<evidence type="ECO:0000313" key="2">
    <source>
        <dbReference type="EMBL" id="GEN36744.1"/>
    </source>
</evidence>
<dbReference type="RefSeq" id="WP_146812372.1">
    <property type="nucleotide sequence ID" value="NZ_BJXX01000223.1"/>
</dbReference>
<dbReference type="SUPFAM" id="SSF52096">
    <property type="entry name" value="ClpP/crotonase"/>
    <property type="match status" value="1"/>
</dbReference>
<evidence type="ECO:0000313" key="3">
    <source>
        <dbReference type="Proteomes" id="UP000321157"/>
    </source>
</evidence>
<dbReference type="CDD" id="cd06558">
    <property type="entry name" value="crotonase-like"/>
    <property type="match status" value="1"/>
</dbReference>
<gene>
    <name evidence="2" type="primary">paaG</name>
    <name evidence="2" type="ORF">ADA01nite_42040</name>
</gene>
<dbReference type="InterPro" id="IPR001753">
    <property type="entry name" value="Enoyl-CoA_hydra/iso"/>
</dbReference>
<sequence length="271" mass="29930">MSDLLFSVENGVARITLNRPDSLNAFSTEMIELWIHALETIRDTEDIRVVVLTGNGRAFCSGGDIKSMIRGEGLLYNNTGAEDLMSTALARKNSLWKRVQRIPLLMQEIDKPVVAVIHGIALGAGLDMALMCDIRIAAQSAKVSEGYIKAGIVPGDGGAYFLPRIVGVDKALEMLWTGDTFTAEEAKQLGLITHVVPDEELNDFVENYIQRLAGGPQETMRFIKRAVYQGLHMDLRSSLDMISSAMGIVTELEDYQEGIRAIVEKRKPNFK</sequence>
<dbReference type="InterPro" id="IPR029045">
    <property type="entry name" value="ClpP/crotonase-like_dom_sf"/>
</dbReference>
<dbReference type="InterPro" id="IPR018376">
    <property type="entry name" value="Enoyl-CoA_hyd/isom_CS"/>
</dbReference>
<comment type="caution">
    <text evidence="2">The sequence shown here is derived from an EMBL/GenBank/DDBJ whole genome shotgun (WGS) entry which is preliminary data.</text>
</comment>
<dbReference type="Proteomes" id="UP000321157">
    <property type="component" value="Unassembled WGS sequence"/>
</dbReference>
<comment type="similarity">
    <text evidence="1">Belongs to the enoyl-CoA hydratase/isomerase family.</text>
</comment>
<dbReference type="PANTHER" id="PTHR43459">
    <property type="entry name" value="ENOYL-COA HYDRATASE"/>
    <property type="match status" value="1"/>
</dbReference>
<dbReference type="PROSITE" id="PS00166">
    <property type="entry name" value="ENOYL_COA_HYDRATASE"/>
    <property type="match status" value="1"/>
</dbReference>
<evidence type="ECO:0000256" key="1">
    <source>
        <dbReference type="RuleBase" id="RU003707"/>
    </source>
</evidence>
<reference evidence="2 3" key="1">
    <citation type="submission" date="2019-07" db="EMBL/GenBank/DDBJ databases">
        <title>Whole genome shotgun sequence of Aneurinibacillus danicus NBRC 102444.</title>
        <authorList>
            <person name="Hosoyama A."/>
            <person name="Uohara A."/>
            <person name="Ohji S."/>
            <person name="Ichikawa N."/>
        </authorList>
    </citation>
    <scope>NUCLEOTIDE SEQUENCE [LARGE SCALE GENOMIC DNA]</scope>
    <source>
        <strain evidence="2 3">NBRC 102444</strain>
    </source>
</reference>
<dbReference type="Gene3D" id="3.90.226.10">
    <property type="entry name" value="2-enoyl-CoA Hydratase, Chain A, domain 1"/>
    <property type="match status" value="1"/>
</dbReference>
<dbReference type="AlphaFoldDB" id="A0A511VD01"/>
<dbReference type="Pfam" id="PF00378">
    <property type="entry name" value="ECH_1"/>
    <property type="match status" value="1"/>
</dbReference>
<dbReference type="OrthoDB" id="9775794at2"/>
<keyword evidence="3" id="KW-1185">Reference proteome</keyword>
<name>A0A511VD01_9BACL</name>
<dbReference type="GO" id="GO:0003824">
    <property type="term" value="F:catalytic activity"/>
    <property type="evidence" value="ECO:0007669"/>
    <property type="project" value="InterPro"/>
</dbReference>
<dbReference type="PANTHER" id="PTHR43459:SF1">
    <property type="entry name" value="EG:BACN32G11.4 PROTEIN"/>
    <property type="match status" value="1"/>
</dbReference>
<organism evidence="2 3">
    <name type="scientific">Aneurinibacillus danicus</name>
    <dbReference type="NCBI Taxonomy" id="267746"/>
    <lineage>
        <taxon>Bacteria</taxon>
        <taxon>Bacillati</taxon>
        <taxon>Bacillota</taxon>
        <taxon>Bacilli</taxon>
        <taxon>Bacillales</taxon>
        <taxon>Paenibacillaceae</taxon>
        <taxon>Aneurinibacillus group</taxon>
        <taxon>Aneurinibacillus</taxon>
    </lineage>
</organism>
<proteinExistence type="inferred from homology"/>